<sequence>FCQQRLIKNPFALHSQNCLCDQDSTFLLAMSRRTGTWLLKGNGASCCELVTKRV</sequence>
<dbReference type="AlphaFoldDB" id="A0A383BCP5"/>
<reference evidence="1" key="1">
    <citation type="submission" date="2018-05" db="EMBL/GenBank/DDBJ databases">
        <authorList>
            <person name="Lanie J.A."/>
            <person name="Ng W.-L."/>
            <person name="Kazmierczak K.M."/>
            <person name="Andrzejewski T.M."/>
            <person name="Davidsen T.M."/>
            <person name="Wayne K.J."/>
            <person name="Tettelin H."/>
            <person name="Glass J.I."/>
            <person name="Rusch D."/>
            <person name="Podicherti R."/>
            <person name="Tsui H.-C.T."/>
            <person name="Winkler M.E."/>
        </authorList>
    </citation>
    <scope>NUCLEOTIDE SEQUENCE</scope>
</reference>
<organism evidence="1">
    <name type="scientific">marine metagenome</name>
    <dbReference type="NCBI Taxonomy" id="408172"/>
    <lineage>
        <taxon>unclassified sequences</taxon>
        <taxon>metagenomes</taxon>
        <taxon>ecological metagenomes</taxon>
    </lineage>
</organism>
<protein>
    <submittedName>
        <fullName evidence="1">Uncharacterized protein</fullName>
    </submittedName>
</protein>
<name>A0A383BCP5_9ZZZZ</name>
<accession>A0A383BCP5</accession>
<proteinExistence type="predicted"/>
<dbReference type="EMBL" id="UINC01198990">
    <property type="protein sequence ID" value="SVE17205.1"/>
    <property type="molecule type" value="Genomic_DNA"/>
</dbReference>
<feature type="non-terminal residue" evidence="1">
    <location>
        <position position="1"/>
    </location>
</feature>
<evidence type="ECO:0000313" key="1">
    <source>
        <dbReference type="EMBL" id="SVE17205.1"/>
    </source>
</evidence>
<gene>
    <name evidence="1" type="ORF">METZ01_LOCUS470059</name>
</gene>